<protein>
    <submittedName>
        <fullName evidence="11 12">Guanylate-binding protein 1-like isoform X1</fullName>
    </submittedName>
</protein>
<dbReference type="CDD" id="cd01851">
    <property type="entry name" value="GBP"/>
    <property type="match status" value="1"/>
</dbReference>
<dbReference type="AlphaFoldDB" id="A0AA97LH35"/>
<evidence type="ECO:0000256" key="7">
    <source>
        <dbReference type="SAM" id="Coils"/>
    </source>
</evidence>
<dbReference type="InterPro" id="IPR030386">
    <property type="entry name" value="G_GB1_RHD3_dom"/>
</dbReference>
<evidence type="ECO:0000259" key="9">
    <source>
        <dbReference type="PROSITE" id="PS51715"/>
    </source>
</evidence>
<sequence>MMAPEVRMESPICLIENRPDGTLVVLDRAMQILLGICQPVVVVSIVGLYRTGKSYLMNRLAGRRKGFNLGATVQGETKGIWMWCLPHPQRPDHMLVLLDTEGLGDVQKGNTQNDAWIFALAVLLSSTFVYNSMGTIDQNALEKLHYVAELTKKIHAKSSGRCQEEENSAEFVRFFPAFIWAVRDFTLQLKIDGRTITEDEYLENALKLQQGNTEQIQKCNIPRLCIRKFFPSRKCFTFDRPANKRKLHQLEELKEEDLEPDFLEPVINFCEHIWNTSQPKTVPGGRIVSGAMLANLTKNYVEAINSGQVPCLENAVLALAEIENAAAVREAVSRYEELMEKRMKLPTETVEELLGVHAECEREATGGFMARAFGDHIEKFQADLVRNLQQKKDEFCKRNEQVSSDRCLAVLMDLSQELEDAITNGIYCVPGGYRRFLGKLLEIEEKYRLVPGKGIQADKALEEFLKSKRSVAESILQMDKTLSEKEKEIEAERARAQEAQLQQQLLEQEQAKLAQMVEDQKRSHEEQLQQLQEKVEREKQVLQEETEKMVQHKLKEQEQLLKEGFDQQAREMQSEIQHLKEKNSTSTLAVVMSSLENMLPHVLSLVGQGLQYHIFSSMAKPSSNSDPSSKQPKPKQSKE</sequence>
<evidence type="ECO:0000313" key="10">
    <source>
        <dbReference type="Proteomes" id="UP001190640"/>
    </source>
</evidence>
<accession>A0AA97LH35</accession>
<keyword evidence="3" id="KW-0378">Hydrolase</keyword>
<evidence type="ECO:0000256" key="6">
    <source>
        <dbReference type="PROSITE-ProRule" id="PRU01052"/>
    </source>
</evidence>
<evidence type="ECO:0000313" key="12">
    <source>
        <dbReference type="RefSeq" id="XP_054855170.1"/>
    </source>
</evidence>
<evidence type="ECO:0000313" key="11">
    <source>
        <dbReference type="RefSeq" id="XP_054855169.1"/>
    </source>
</evidence>
<evidence type="ECO:0000256" key="4">
    <source>
        <dbReference type="ARBA" id="ARBA00022859"/>
    </source>
</evidence>
<keyword evidence="1" id="KW-0399">Innate immunity</keyword>
<dbReference type="GO" id="GO:0045087">
    <property type="term" value="P:innate immune response"/>
    <property type="evidence" value="ECO:0007669"/>
    <property type="project" value="UniProtKB-KW"/>
</dbReference>
<dbReference type="CDD" id="cd16269">
    <property type="entry name" value="GBP_C"/>
    <property type="match status" value="1"/>
</dbReference>
<dbReference type="SUPFAM" id="SSF48340">
    <property type="entry name" value="Interferon-induced guanylate-binding protein 1 (GBP1), C-terminal domain"/>
    <property type="match status" value="1"/>
</dbReference>
<name>A0AA97LH35_EUBMA</name>
<dbReference type="Proteomes" id="UP001190640">
    <property type="component" value="Chromosome 15"/>
</dbReference>
<dbReference type="FunFam" id="3.40.50.300:FF:000422">
    <property type="entry name" value="Guanylate-binding protein 1"/>
    <property type="match status" value="1"/>
</dbReference>
<dbReference type="InterPro" id="IPR003191">
    <property type="entry name" value="Guanylate-bd/ATL_C"/>
</dbReference>
<feature type="compositionally biased region" description="Low complexity" evidence="8">
    <location>
        <begin position="617"/>
        <end position="631"/>
    </location>
</feature>
<dbReference type="RefSeq" id="XP_054855170.1">
    <property type="nucleotide sequence ID" value="XM_054999195.1"/>
</dbReference>
<organism evidence="10 11">
    <name type="scientific">Eublepharis macularius</name>
    <name type="common">Leopard gecko</name>
    <name type="synonym">Cyrtodactylus macularius</name>
    <dbReference type="NCBI Taxonomy" id="481883"/>
    <lineage>
        <taxon>Eukaryota</taxon>
        <taxon>Metazoa</taxon>
        <taxon>Chordata</taxon>
        <taxon>Craniata</taxon>
        <taxon>Vertebrata</taxon>
        <taxon>Euteleostomi</taxon>
        <taxon>Lepidosauria</taxon>
        <taxon>Squamata</taxon>
        <taxon>Bifurcata</taxon>
        <taxon>Gekkota</taxon>
        <taxon>Eublepharidae</taxon>
        <taxon>Eublepharinae</taxon>
        <taxon>Eublepharis</taxon>
    </lineage>
</organism>
<dbReference type="Pfam" id="PF02841">
    <property type="entry name" value="GBP_C"/>
    <property type="match status" value="1"/>
</dbReference>
<dbReference type="Gene3D" id="1.20.1000.10">
    <property type="entry name" value="Guanylate-binding protein, C-terminal domain"/>
    <property type="match status" value="1"/>
</dbReference>
<evidence type="ECO:0000256" key="8">
    <source>
        <dbReference type="SAM" id="MobiDB-lite"/>
    </source>
</evidence>
<dbReference type="RefSeq" id="XP_054855169.1">
    <property type="nucleotide sequence ID" value="XM_054999194.1"/>
</dbReference>
<proteinExistence type="inferred from homology"/>
<dbReference type="GO" id="GO:0005525">
    <property type="term" value="F:GTP binding"/>
    <property type="evidence" value="ECO:0007669"/>
    <property type="project" value="UniProtKB-KW"/>
</dbReference>
<evidence type="ECO:0000256" key="1">
    <source>
        <dbReference type="ARBA" id="ARBA00022588"/>
    </source>
</evidence>
<dbReference type="PANTHER" id="PTHR10751">
    <property type="entry name" value="GUANYLATE BINDING PROTEIN"/>
    <property type="match status" value="1"/>
</dbReference>
<keyword evidence="2" id="KW-0547">Nucleotide-binding</keyword>
<gene>
    <name evidence="11 12" type="primary">LOC129343152</name>
</gene>
<evidence type="ECO:0000256" key="2">
    <source>
        <dbReference type="ARBA" id="ARBA00022741"/>
    </source>
</evidence>
<dbReference type="InterPro" id="IPR036543">
    <property type="entry name" value="Guanylate-bd_C_sf"/>
</dbReference>
<keyword evidence="10" id="KW-1185">Reference proteome</keyword>
<reference evidence="11 12" key="1">
    <citation type="submission" date="2025-04" db="UniProtKB">
        <authorList>
            <consortium name="RefSeq"/>
        </authorList>
    </citation>
    <scope>IDENTIFICATION</scope>
    <source>
        <tissue evidence="11 12">Blood</tissue>
    </source>
</reference>
<keyword evidence="4" id="KW-0391">Immunity</keyword>
<comment type="similarity">
    <text evidence="6">Belongs to the TRAFAC class dynamin-like GTPase superfamily. GB1/RHD3 GTPase family.</text>
</comment>
<keyword evidence="7" id="KW-0175">Coiled coil</keyword>
<feature type="region of interest" description="Disordered" evidence="8">
    <location>
        <begin position="617"/>
        <end position="639"/>
    </location>
</feature>
<dbReference type="KEGG" id="emc:129343152"/>
<dbReference type="GO" id="GO:0003924">
    <property type="term" value="F:GTPase activity"/>
    <property type="evidence" value="ECO:0007669"/>
    <property type="project" value="InterPro"/>
</dbReference>
<dbReference type="Pfam" id="PF02263">
    <property type="entry name" value="GBP"/>
    <property type="match status" value="1"/>
</dbReference>
<dbReference type="PROSITE" id="PS51715">
    <property type="entry name" value="G_GB1_RHD3"/>
    <property type="match status" value="1"/>
</dbReference>
<dbReference type="Gene3D" id="3.40.50.300">
    <property type="entry name" value="P-loop containing nucleotide triphosphate hydrolases"/>
    <property type="match status" value="1"/>
</dbReference>
<keyword evidence="5" id="KW-0342">GTP-binding</keyword>
<feature type="domain" description="GB1/RHD3-type G" evidence="9">
    <location>
        <begin position="37"/>
        <end position="278"/>
    </location>
</feature>
<feature type="coiled-coil region" evidence="7">
    <location>
        <begin position="475"/>
        <end position="582"/>
    </location>
</feature>
<dbReference type="SUPFAM" id="SSF52540">
    <property type="entry name" value="P-loop containing nucleoside triphosphate hydrolases"/>
    <property type="match status" value="1"/>
</dbReference>
<evidence type="ECO:0000256" key="3">
    <source>
        <dbReference type="ARBA" id="ARBA00022801"/>
    </source>
</evidence>
<evidence type="ECO:0000256" key="5">
    <source>
        <dbReference type="ARBA" id="ARBA00023134"/>
    </source>
</evidence>
<dbReference type="InterPro" id="IPR037684">
    <property type="entry name" value="GBP_C"/>
</dbReference>
<dbReference type="InterPro" id="IPR027417">
    <property type="entry name" value="P-loop_NTPase"/>
</dbReference>
<dbReference type="InterPro" id="IPR015894">
    <property type="entry name" value="Guanylate-bd_N"/>
</dbReference>
<dbReference type="GeneID" id="129343152"/>
<dbReference type="FunFam" id="1.20.1000.10:FF:000001">
    <property type="entry name" value="Guanylate binding protein 1"/>
    <property type="match status" value="1"/>
</dbReference>